<organism evidence="1 2">
    <name type="scientific">Phytophthora megakarya</name>
    <dbReference type="NCBI Taxonomy" id="4795"/>
    <lineage>
        <taxon>Eukaryota</taxon>
        <taxon>Sar</taxon>
        <taxon>Stramenopiles</taxon>
        <taxon>Oomycota</taxon>
        <taxon>Peronosporomycetes</taxon>
        <taxon>Peronosporales</taxon>
        <taxon>Peronosporaceae</taxon>
        <taxon>Phytophthora</taxon>
    </lineage>
</organism>
<gene>
    <name evidence="1" type="ORF">PHMEG_00031102</name>
</gene>
<dbReference type="Proteomes" id="UP000198211">
    <property type="component" value="Unassembled WGS sequence"/>
</dbReference>
<proteinExistence type="predicted"/>
<dbReference type="EMBL" id="NBNE01009646">
    <property type="protein sequence ID" value="OWY98190.1"/>
    <property type="molecule type" value="Genomic_DNA"/>
</dbReference>
<dbReference type="AlphaFoldDB" id="A0A225UYK5"/>
<evidence type="ECO:0000313" key="1">
    <source>
        <dbReference type="EMBL" id="OWY98190.1"/>
    </source>
</evidence>
<protein>
    <submittedName>
        <fullName evidence="1">Uncharacterized protein</fullName>
    </submittedName>
</protein>
<name>A0A225UYK5_9STRA</name>
<accession>A0A225UYK5</accession>
<dbReference type="OrthoDB" id="92918at2759"/>
<sequence length="213" mass="24204">MSPMIEYARSQPAPNFQAWYGTVIARSEYLASQMSSGDRAQIWISEWRLVRLAPNMATDLTSVTVPLNELSMRECAAVLQTMFFEVGFKFRNLVPAWFRVSAPKAEVDTMRRVAEKLQYLLTVELLEWQQVTSGVRWRVVSPLDARNLNDHSEEMKPEDDEVSVSRVGGELESECIAVLRIHHLSKRQKTRASTAVFHSVNEFADVLPDVDSG</sequence>
<evidence type="ECO:0000313" key="2">
    <source>
        <dbReference type="Proteomes" id="UP000198211"/>
    </source>
</evidence>
<reference evidence="2" key="1">
    <citation type="submission" date="2017-03" db="EMBL/GenBank/DDBJ databases">
        <title>Phytopthora megakarya and P. palmivora, two closely related causual agents of cacao black pod achieved similar genome size and gene model numbers by different mechanisms.</title>
        <authorList>
            <person name="Ali S."/>
            <person name="Shao J."/>
            <person name="Larry D.J."/>
            <person name="Kronmiller B."/>
            <person name="Shen D."/>
            <person name="Strem M.D."/>
            <person name="Melnick R.L."/>
            <person name="Guiltinan M.J."/>
            <person name="Tyler B.M."/>
            <person name="Meinhardt L.W."/>
            <person name="Bailey B.A."/>
        </authorList>
    </citation>
    <scope>NUCLEOTIDE SEQUENCE [LARGE SCALE GENOMIC DNA]</scope>
    <source>
        <strain evidence="2">zdho120</strain>
    </source>
</reference>
<comment type="caution">
    <text evidence="1">The sequence shown here is derived from an EMBL/GenBank/DDBJ whole genome shotgun (WGS) entry which is preliminary data.</text>
</comment>
<keyword evidence="2" id="KW-1185">Reference proteome</keyword>